<protein>
    <submittedName>
        <fullName evidence="1">Uncharacterized protein</fullName>
    </submittedName>
</protein>
<accession>A0AAU8DSB3</accession>
<dbReference type="AlphaFoldDB" id="A0AAU8DSB3"/>
<sequence length="72" mass="7488">MTDPGCASGPTVLMTTTACTDIDMPDGDFPYSVTAVHRSWTAMSRSRAVVRAAGATGLAFIVPPTGTSPTRR</sequence>
<dbReference type="EMBL" id="CP159218">
    <property type="protein sequence ID" value="XCG65052.1"/>
    <property type="molecule type" value="Genomic_DNA"/>
</dbReference>
<name>A0AAU8DSB3_9ACTN</name>
<gene>
    <name evidence="1" type="ORF">ABLG96_07065</name>
</gene>
<evidence type="ECO:0000313" key="1">
    <source>
        <dbReference type="EMBL" id="XCG65052.1"/>
    </source>
</evidence>
<dbReference type="RefSeq" id="WP_353650663.1">
    <property type="nucleotide sequence ID" value="NZ_CP159218.1"/>
</dbReference>
<organism evidence="1">
    <name type="scientific">Nakamurella sp. A5-74</name>
    <dbReference type="NCBI Taxonomy" id="3158264"/>
    <lineage>
        <taxon>Bacteria</taxon>
        <taxon>Bacillati</taxon>
        <taxon>Actinomycetota</taxon>
        <taxon>Actinomycetes</taxon>
        <taxon>Nakamurellales</taxon>
        <taxon>Nakamurellaceae</taxon>
        <taxon>Nakamurella</taxon>
    </lineage>
</organism>
<proteinExistence type="predicted"/>
<reference evidence="1" key="1">
    <citation type="submission" date="2024-05" db="EMBL/GenBank/DDBJ databases">
        <authorList>
            <person name="Cai S.Y."/>
            <person name="Jin L.M."/>
            <person name="Li H.R."/>
        </authorList>
    </citation>
    <scope>NUCLEOTIDE SEQUENCE</scope>
    <source>
        <strain evidence="1">A5-74</strain>
    </source>
</reference>